<evidence type="ECO:0000259" key="6">
    <source>
        <dbReference type="PROSITE" id="PS50977"/>
    </source>
</evidence>
<evidence type="ECO:0000256" key="2">
    <source>
        <dbReference type="ARBA" id="ARBA00023015"/>
    </source>
</evidence>
<dbReference type="PROSITE" id="PS50977">
    <property type="entry name" value="HTH_TETR_2"/>
    <property type="match status" value="1"/>
</dbReference>
<evidence type="ECO:0000313" key="8">
    <source>
        <dbReference type="Proteomes" id="UP001500467"/>
    </source>
</evidence>
<keyword evidence="4" id="KW-0804">Transcription</keyword>
<feature type="DNA-binding region" description="H-T-H motif" evidence="5">
    <location>
        <begin position="27"/>
        <end position="46"/>
    </location>
</feature>
<evidence type="ECO:0000256" key="3">
    <source>
        <dbReference type="ARBA" id="ARBA00023125"/>
    </source>
</evidence>
<dbReference type="Gene3D" id="1.10.357.10">
    <property type="entry name" value="Tetracycline Repressor, domain 2"/>
    <property type="match status" value="1"/>
</dbReference>
<accession>A0ABP4G323</accession>
<evidence type="ECO:0000256" key="4">
    <source>
        <dbReference type="ARBA" id="ARBA00023163"/>
    </source>
</evidence>
<dbReference type="RefSeq" id="WP_253859779.1">
    <property type="nucleotide sequence ID" value="NZ_BAAALM010000013.1"/>
</dbReference>
<dbReference type="Pfam" id="PF13977">
    <property type="entry name" value="TetR_C_6"/>
    <property type="match status" value="1"/>
</dbReference>
<reference evidence="8" key="1">
    <citation type="journal article" date="2019" name="Int. J. Syst. Evol. Microbiol.">
        <title>The Global Catalogue of Microorganisms (GCM) 10K type strain sequencing project: providing services to taxonomists for standard genome sequencing and annotation.</title>
        <authorList>
            <consortium name="The Broad Institute Genomics Platform"/>
            <consortium name="The Broad Institute Genome Sequencing Center for Infectious Disease"/>
            <person name="Wu L."/>
            <person name="Ma J."/>
        </authorList>
    </citation>
    <scope>NUCLEOTIDE SEQUENCE [LARGE SCALE GENOMIC DNA]</scope>
    <source>
        <strain evidence="8">JCM 13022</strain>
    </source>
</reference>
<comment type="caution">
    <text evidence="7">The sequence shown here is derived from an EMBL/GenBank/DDBJ whole genome shotgun (WGS) entry which is preliminary data.</text>
</comment>
<keyword evidence="3 5" id="KW-0238">DNA-binding</keyword>
<dbReference type="InterPro" id="IPR039538">
    <property type="entry name" value="BetI_C"/>
</dbReference>
<dbReference type="SUPFAM" id="SSF48498">
    <property type="entry name" value="Tetracyclin repressor-like, C-terminal domain"/>
    <property type="match status" value="1"/>
</dbReference>
<dbReference type="EMBL" id="BAAALM010000013">
    <property type="protein sequence ID" value="GAA1211960.1"/>
    <property type="molecule type" value="Genomic_DNA"/>
</dbReference>
<keyword evidence="1" id="KW-0678">Repressor</keyword>
<feature type="domain" description="HTH tetR-type" evidence="6">
    <location>
        <begin position="4"/>
        <end position="64"/>
    </location>
</feature>
<keyword evidence="8" id="KW-1185">Reference proteome</keyword>
<gene>
    <name evidence="7" type="ORF">GCM10009675_36340</name>
</gene>
<evidence type="ECO:0000313" key="7">
    <source>
        <dbReference type="EMBL" id="GAA1211960.1"/>
    </source>
</evidence>
<dbReference type="SUPFAM" id="SSF46689">
    <property type="entry name" value="Homeodomain-like"/>
    <property type="match status" value="1"/>
</dbReference>
<organism evidence="7 8">
    <name type="scientific">Prauserella alba</name>
    <dbReference type="NCBI Taxonomy" id="176898"/>
    <lineage>
        <taxon>Bacteria</taxon>
        <taxon>Bacillati</taxon>
        <taxon>Actinomycetota</taxon>
        <taxon>Actinomycetes</taxon>
        <taxon>Pseudonocardiales</taxon>
        <taxon>Pseudonocardiaceae</taxon>
        <taxon>Prauserella</taxon>
    </lineage>
</organism>
<keyword evidence="2" id="KW-0805">Transcription regulation</keyword>
<dbReference type="Proteomes" id="UP001500467">
    <property type="component" value="Unassembled WGS sequence"/>
</dbReference>
<evidence type="ECO:0000256" key="1">
    <source>
        <dbReference type="ARBA" id="ARBA00022491"/>
    </source>
</evidence>
<dbReference type="InterPro" id="IPR001647">
    <property type="entry name" value="HTH_TetR"/>
</dbReference>
<proteinExistence type="predicted"/>
<sequence>MPESRRRDEIMSAVERLLARGGVDAVTMRAVATEAGVSLRLVQYYGRTKDDLLGATLDRLADRSIERWRNRSAHPDSTGPAVDRIREFLREALPTDEPSRGFHRVGVSLEALAITRPGAAGRAYQRHLDGLADHLADTLRSGTHLEATSARLLALEVMALAHGLGTLLMAGRIDRRDAESQTEDYLERLRPRLSS</sequence>
<dbReference type="Pfam" id="PF00440">
    <property type="entry name" value="TetR_N"/>
    <property type="match status" value="1"/>
</dbReference>
<dbReference type="PANTHER" id="PTHR30055:SF231">
    <property type="entry name" value="TRANSCRIPTIONAL REGULATORY PROTEIN (PROBABLY DEOR-FAMILY)-RELATED"/>
    <property type="match status" value="1"/>
</dbReference>
<protein>
    <recommendedName>
        <fullName evidence="6">HTH tetR-type domain-containing protein</fullName>
    </recommendedName>
</protein>
<dbReference type="InterPro" id="IPR009057">
    <property type="entry name" value="Homeodomain-like_sf"/>
</dbReference>
<dbReference type="InterPro" id="IPR050109">
    <property type="entry name" value="HTH-type_TetR-like_transc_reg"/>
</dbReference>
<dbReference type="InterPro" id="IPR036271">
    <property type="entry name" value="Tet_transcr_reg_TetR-rel_C_sf"/>
</dbReference>
<evidence type="ECO:0000256" key="5">
    <source>
        <dbReference type="PROSITE-ProRule" id="PRU00335"/>
    </source>
</evidence>
<dbReference type="PANTHER" id="PTHR30055">
    <property type="entry name" value="HTH-TYPE TRANSCRIPTIONAL REGULATOR RUTR"/>
    <property type="match status" value="1"/>
</dbReference>
<name>A0ABP4G323_9PSEU</name>